<dbReference type="InterPro" id="IPR051913">
    <property type="entry name" value="GH2_Domain-Containing"/>
</dbReference>
<dbReference type="Pfam" id="PF16355">
    <property type="entry name" value="DUF4982"/>
    <property type="match status" value="1"/>
</dbReference>
<dbReference type="InterPro" id="IPR006101">
    <property type="entry name" value="Glyco_hydro_2"/>
</dbReference>
<dbReference type="SUPFAM" id="SSF51445">
    <property type="entry name" value="(Trans)glycosidases"/>
    <property type="match status" value="1"/>
</dbReference>
<dbReference type="InterPro" id="IPR008979">
    <property type="entry name" value="Galactose-bd-like_sf"/>
</dbReference>
<dbReference type="SUPFAM" id="SSF49785">
    <property type="entry name" value="Galactose-binding domain-like"/>
    <property type="match status" value="1"/>
</dbReference>
<dbReference type="PANTHER" id="PTHR42732:SF1">
    <property type="entry name" value="BETA-MANNOSIDASE"/>
    <property type="match status" value="1"/>
</dbReference>
<feature type="domain" description="Glycoside hydrolase family 2 immunoglobulin-like beta-sandwich" evidence="5">
    <location>
        <begin position="199"/>
        <end position="251"/>
    </location>
</feature>
<dbReference type="InterPro" id="IPR017853">
    <property type="entry name" value="GH"/>
</dbReference>
<evidence type="ECO:0000259" key="6">
    <source>
        <dbReference type="Pfam" id="PF02836"/>
    </source>
</evidence>
<feature type="compositionally biased region" description="Basic and acidic residues" evidence="4">
    <location>
        <begin position="426"/>
        <end position="437"/>
    </location>
</feature>
<dbReference type="AlphaFoldDB" id="A0AAU7VX92"/>
<dbReference type="Pfam" id="PF02836">
    <property type="entry name" value="Glyco_hydro_2_C"/>
    <property type="match status" value="1"/>
</dbReference>
<dbReference type="PANTHER" id="PTHR42732">
    <property type="entry name" value="BETA-GALACTOSIDASE"/>
    <property type="match status" value="1"/>
</dbReference>
<feature type="domain" description="DUF4982" evidence="7">
    <location>
        <begin position="635"/>
        <end position="689"/>
    </location>
</feature>
<dbReference type="Gene3D" id="2.60.40.10">
    <property type="entry name" value="Immunoglobulins"/>
    <property type="match status" value="3"/>
</dbReference>
<feature type="region of interest" description="Disordered" evidence="4">
    <location>
        <begin position="426"/>
        <end position="452"/>
    </location>
</feature>
<sequence>MSERDLFTAGWSFRRADAESAQEVRLPHDAMISEERSADAATGNHGGYFPGGSYIYTKPWTVPTDADERSYTLFFEGVYGRAVVLLDGREIARCDSGYREFTAPLVGAVPGATSVIEVRVDNTEVPNSRWYTGSGIYRPVWLENTGPVGISRDGIRLVTRSIGEEAIVDVTAHIEGPLPHGAIVKVEFFFAGDSVARQHAPIPADGVVTIPVTIPHPQLWSADSPHLYDVRVAAVVGEDNIDEQRIRTGLRTVTVDAQRGLQLNGITEVLRGACVHHDNGILGAATFSAAEHRRARILKDAGFNAIRSSHNPLSRAFLDACDEIGLYVMDELTDVWLKHKTQYDAADDFVEVWPGDAASLIEKDRSRPSVIMYSIGNEIAETSSGAGIAAAREIDEYFAKNDPTRPTTLAVNLLLNMMAQRGSSPFEREQYLGEKKPERKKKSENKKEATSTAANMLTAKLGRVMELAARLPAADKASRGAFAAVDVAGYNYAYGRYAADRKRYPERVIVGSESMPGDLPEIWKRAVTVPGVIGDFMWTGWDYLGEAGIGTWSYGSEPGGINKPYPHLVAGSGAFDITGLPGAAALLARAVWDKGAAPGIAVRPLDTSRNRANKTPWRTSDAIPSWSWRGLAGTAEIEVYSADDEVELFLNGRSLGRKKAGKRKRFISRFRTPYEPGELVAVSYRRGKEAGRAALRSSGVPTLRLRAETNGLHGPDDLAYVWIELADDAGTVDMNTNDLVTVTVEGAGTLHGLGTAAPSTTESFTSDHHTTYRGRALAIVRGDSIAGDITLSVSSARHGSATLALSTRSASATLVAPTKES</sequence>
<evidence type="ECO:0000259" key="7">
    <source>
        <dbReference type="Pfam" id="PF16355"/>
    </source>
</evidence>
<dbReference type="GO" id="GO:0005975">
    <property type="term" value="P:carbohydrate metabolic process"/>
    <property type="evidence" value="ECO:0007669"/>
    <property type="project" value="InterPro"/>
</dbReference>
<evidence type="ECO:0000256" key="3">
    <source>
        <dbReference type="ARBA" id="ARBA00023295"/>
    </source>
</evidence>
<dbReference type="EMBL" id="CP158357">
    <property type="protein sequence ID" value="XBX78440.1"/>
    <property type="molecule type" value="Genomic_DNA"/>
</dbReference>
<dbReference type="InterPro" id="IPR036156">
    <property type="entry name" value="Beta-gal/glucu_dom_sf"/>
</dbReference>
<dbReference type="InterPro" id="IPR040605">
    <property type="entry name" value="Glyco_hydro2_dom5"/>
</dbReference>
<dbReference type="Gene3D" id="3.20.20.80">
    <property type="entry name" value="Glycosidases"/>
    <property type="match status" value="1"/>
</dbReference>
<reference evidence="9" key="1">
    <citation type="submission" date="2024-06" db="EMBL/GenBank/DDBJ databases">
        <title>Draft genome sequence of Microbacterium sp. strain A8/3-1, isolated from Oxytropis tragacanthoides Fisch. ex DC. Root nodules in the Altai region of Russia.</title>
        <authorList>
            <person name="Sazanova A."/>
            <person name="Guro P."/>
            <person name="Kuznetsova I."/>
            <person name="Belimov A."/>
            <person name="Safronova V."/>
        </authorList>
    </citation>
    <scope>NUCLEOTIDE SEQUENCE</scope>
    <source>
        <strain evidence="9">A8/3-1</strain>
    </source>
</reference>
<evidence type="ECO:0000259" key="8">
    <source>
        <dbReference type="Pfam" id="PF18565"/>
    </source>
</evidence>
<comment type="similarity">
    <text evidence="1">Belongs to the glycosyl hydrolase 2 family.</text>
</comment>
<evidence type="ECO:0000256" key="1">
    <source>
        <dbReference type="ARBA" id="ARBA00007401"/>
    </source>
</evidence>
<feature type="domain" description="Glycoside hydrolase family 2 catalytic" evidence="6">
    <location>
        <begin position="261"/>
        <end position="413"/>
    </location>
</feature>
<gene>
    <name evidence="9" type="ORF">ABS642_21460</name>
</gene>
<dbReference type="InterPro" id="IPR006102">
    <property type="entry name" value="Ig-like_GH2"/>
</dbReference>
<feature type="domain" description="Glycoside hydrolase family 2" evidence="8">
    <location>
        <begin position="714"/>
        <end position="803"/>
    </location>
</feature>
<evidence type="ECO:0000256" key="4">
    <source>
        <dbReference type="SAM" id="MobiDB-lite"/>
    </source>
</evidence>
<dbReference type="GO" id="GO:0004553">
    <property type="term" value="F:hydrolase activity, hydrolyzing O-glycosyl compounds"/>
    <property type="evidence" value="ECO:0007669"/>
    <property type="project" value="InterPro"/>
</dbReference>
<evidence type="ECO:0000259" key="5">
    <source>
        <dbReference type="Pfam" id="PF00703"/>
    </source>
</evidence>
<organism evidence="9">
    <name type="scientific">Microbacterium sp. A8/3-1</name>
    <dbReference type="NCBI Taxonomy" id="3160749"/>
    <lineage>
        <taxon>Bacteria</taxon>
        <taxon>Bacillati</taxon>
        <taxon>Actinomycetota</taxon>
        <taxon>Actinomycetes</taxon>
        <taxon>Micrococcales</taxon>
        <taxon>Microbacteriaceae</taxon>
        <taxon>Microbacterium</taxon>
    </lineage>
</organism>
<dbReference type="Pfam" id="PF18565">
    <property type="entry name" value="Glyco_hydro2_C5"/>
    <property type="match status" value="1"/>
</dbReference>
<dbReference type="PRINTS" id="PR00132">
    <property type="entry name" value="GLHYDRLASE2"/>
</dbReference>
<dbReference type="Gene3D" id="2.60.120.260">
    <property type="entry name" value="Galactose-binding domain-like"/>
    <property type="match status" value="1"/>
</dbReference>
<keyword evidence="3" id="KW-0326">Glycosidase</keyword>
<proteinExistence type="inferred from homology"/>
<dbReference type="InterPro" id="IPR013783">
    <property type="entry name" value="Ig-like_fold"/>
</dbReference>
<dbReference type="RefSeq" id="WP_350351708.1">
    <property type="nucleotide sequence ID" value="NZ_CP158357.1"/>
</dbReference>
<dbReference type="InterPro" id="IPR006103">
    <property type="entry name" value="Glyco_hydro_2_cat"/>
</dbReference>
<evidence type="ECO:0000256" key="2">
    <source>
        <dbReference type="ARBA" id="ARBA00022801"/>
    </source>
</evidence>
<name>A0AAU7VX92_9MICO</name>
<evidence type="ECO:0000313" key="9">
    <source>
        <dbReference type="EMBL" id="XBX78440.1"/>
    </source>
</evidence>
<dbReference type="SUPFAM" id="SSF49303">
    <property type="entry name" value="beta-Galactosidase/glucuronidase domain"/>
    <property type="match status" value="1"/>
</dbReference>
<dbReference type="Pfam" id="PF00703">
    <property type="entry name" value="Glyco_hydro_2"/>
    <property type="match status" value="1"/>
</dbReference>
<protein>
    <submittedName>
        <fullName evidence="9">DUF4982 domain-containing protein</fullName>
    </submittedName>
</protein>
<keyword evidence="2" id="KW-0378">Hydrolase</keyword>
<dbReference type="InterPro" id="IPR032311">
    <property type="entry name" value="DUF4982"/>
</dbReference>
<accession>A0AAU7VX92</accession>